<dbReference type="Proteomes" id="UP001255856">
    <property type="component" value="Unassembled WGS sequence"/>
</dbReference>
<evidence type="ECO:0000256" key="1">
    <source>
        <dbReference type="SAM" id="MobiDB-lite"/>
    </source>
</evidence>
<dbReference type="InterPro" id="IPR050561">
    <property type="entry name" value="PTP"/>
</dbReference>
<reference evidence="2" key="1">
    <citation type="submission" date="2021-01" db="EMBL/GenBank/DDBJ databases">
        <authorList>
            <person name="Eckstrom K.M.E."/>
        </authorList>
    </citation>
    <scope>NUCLEOTIDE SEQUENCE</scope>
    <source>
        <strain evidence="2">UVCC 0001</strain>
    </source>
</reference>
<keyword evidence="3" id="KW-1185">Reference proteome</keyword>
<dbReference type="EMBL" id="JASFZW010000004">
    <property type="protein sequence ID" value="KAK2078697.1"/>
    <property type="molecule type" value="Genomic_DNA"/>
</dbReference>
<dbReference type="AlphaFoldDB" id="A0AAD9IM16"/>
<dbReference type="Gene3D" id="3.90.190.10">
    <property type="entry name" value="Protein tyrosine phosphatase superfamily"/>
    <property type="match status" value="1"/>
</dbReference>
<evidence type="ECO:0000313" key="2">
    <source>
        <dbReference type="EMBL" id="KAK2078697.1"/>
    </source>
</evidence>
<feature type="region of interest" description="Disordered" evidence="1">
    <location>
        <begin position="269"/>
        <end position="290"/>
    </location>
</feature>
<evidence type="ECO:0000313" key="3">
    <source>
        <dbReference type="Proteomes" id="UP001255856"/>
    </source>
</evidence>
<dbReference type="InterPro" id="IPR029021">
    <property type="entry name" value="Prot-tyrosine_phosphatase-like"/>
</dbReference>
<name>A0AAD9IM16_PROWI</name>
<comment type="caution">
    <text evidence="2">The sequence shown here is derived from an EMBL/GenBank/DDBJ whole genome shotgun (WGS) entry which is preliminary data.</text>
</comment>
<dbReference type="PANTHER" id="PTHR23339">
    <property type="entry name" value="TYROSINE SPECIFIC PROTEIN PHOSPHATASE AND DUAL SPECIFICITY PROTEIN PHOSPHATASE"/>
    <property type="match status" value="1"/>
</dbReference>
<accession>A0AAD9IM16</accession>
<dbReference type="Pfam" id="PF14566">
    <property type="entry name" value="PTPlike_phytase"/>
    <property type="match status" value="1"/>
</dbReference>
<protein>
    <submittedName>
        <fullName evidence="2">Uncharacterized protein</fullName>
    </submittedName>
</protein>
<feature type="region of interest" description="Disordered" evidence="1">
    <location>
        <begin position="122"/>
        <end position="157"/>
    </location>
</feature>
<organism evidence="2 3">
    <name type="scientific">Prototheca wickerhamii</name>
    <dbReference type="NCBI Taxonomy" id="3111"/>
    <lineage>
        <taxon>Eukaryota</taxon>
        <taxon>Viridiplantae</taxon>
        <taxon>Chlorophyta</taxon>
        <taxon>core chlorophytes</taxon>
        <taxon>Trebouxiophyceae</taxon>
        <taxon>Chlorellales</taxon>
        <taxon>Chlorellaceae</taxon>
        <taxon>Prototheca</taxon>
    </lineage>
</organism>
<dbReference type="SMART" id="SM01301">
    <property type="entry name" value="PTPlike_phytase"/>
    <property type="match status" value="1"/>
</dbReference>
<sequence length="424" mass="44574">MPAARAAGARDARCVAGWPVVTLGSASVATLRALLRALGADAGTRVVVTDLREELALYVGGELYVRRELEAPAAAAHHAGVQGAKLEAVERRLRSDMAAEAAAWGGWLLLHREVPAPKRLRVSIAPSPPSSAPSSSPRTAVAASPADEPEDITRSTRYEPKMRVEAFWARAGSPGDVDAGLATPAEVFATLAAEGADVAYRRVPLSRERTPAAADLDLLAAQLAPAPAPRGADTVYVFVGRTATGSSQRFAAAFAAAVLARQRAEAAAPDDRLGRLGSSPRGEASAGALRGGLPRVDSEVSELARNVALGEYRGVMNLCRVLRAGADAKEAVDAAIDACAGIGDVRRDINACRAAAAGEGAADALQLQSSAARRLGLHYLQRYFLMIAYLGYMEAVPPPRDVSFAHWMAERRETKYLLSTLDLE</sequence>
<feature type="compositionally biased region" description="Low complexity" evidence="1">
    <location>
        <begin position="132"/>
        <end position="146"/>
    </location>
</feature>
<gene>
    <name evidence="2" type="ORF">QBZ16_003537</name>
</gene>
<proteinExistence type="predicted"/>